<evidence type="ECO:0000313" key="2">
    <source>
        <dbReference type="EMBL" id="QZD87269.1"/>
    </source>
</evidence>
<sequence length="268" mass="29246">MIRTVPVAQWVTARTRRIFDRSVALTSWLGNHLRLLAALWLVIILPILSLKIAASPVPLSSVQDVAQLALPYIAVVLAPIFGILIGHAAFLNLRDQPGYRFAWAGRWRAIGRAEAESHHLYGPVGFVTSLMVGMLVGVAVRTAQFVFTVPALNMNAPDWGYTLFVAMSIQLAAVNFFYMVCFIMALKAVPLFPRMLIYVWAVDVISQVAIANAVSDVGLPAQVAGPLAVVLTGNIETVGLSAILWLPYLMLSDRVNVTFRHRVAATAN</sequence>
<proteinExistence type="predicted"/>
<feature type="transmembrane region" description="Helical" evidence="1">
    <location>
        <begin position="227"/>
        <end position="251"/>
    </location>
</feature>
<keyword evidence="1" id="KW-0812">Transmembrane</keyword>
<keyword evidence="1" id="KW-0472">Membrane</keyword>
<name>A0ABX8ZI06_9SPHN</name>
<feature type="transmembrane region" description="Helical" evidence="1">
    <location>
        <begin position="120"/>
        <end position="140"/>
    </location>
</feature>
<protein>
    <submittedName>
        <fullName evidence="2">DUF2569 domain-containing protein</fullName>
    </submittedName>
</protein>
<accession>A0ABX8ZI06</accession>
<keyword evidence="1" id="KW-1133">Transmembrane helix</keyword>
<dbReference type="EMBL" id="CP081297">
    <property type="protein sequence ID" value="QZD87269.1"/>
    <property type="molecule type" value="Genomic_DNA"/>
</dbReference>
<dbReference type="RefSeq" id="WP_221422808.1">
    <property type="nucleotide sequence ID" value="NZ_CP081297.1"/>
</dbReference>
<feature type="transmembrane region" description="Helical" evidence="1">
    <location>
        <begin position="195"/>
        <end position="215"/>
    </location>
</feature>
<feature type="transmembrane region" description="Helical" evidence="1">
    <location>
        <begin position="35"/>
        <end position="57"/>
    </location>
</feature>
<reference evidence="2 3" key="1">
    <citation type="submission" date="2021-08" db="EMBL/GenBank/DDBJ databases">
        <title>Comparative Genomics Analysis of the Genus Qipengyuania Reveals Extensive Genetic Diversity and Metabolic Versatility, Including the Description of Fifteen Novel Species.</title>
        <authorList>
            <person name="Liu Y."/>
        </authorList>
    </citation>
    <scope>NUCLEOTIDE SEQUENCE [LARGE SCALE GENOMIC DNA]</scope>
    <source>
        <strain evidence="2 3">1XM2-8</strain>
    </source>
</reference>
<evidence type="ECO:0000256" key="1">
    <source>
        <dbReference type="SAM" id="Phobius"/>
    </source>
</evidence>
<dbReference type="Proteomes" id="UP000824280">
    <property type="component" value="Chromosome"/>
</dbReference>
<organism evidence="2 3">
    <name type="scientific">Qipengyuania psychrotolerans</name>
    <dbReference type="NCBI Taxonomy" id="2867238"/>
    <lineage>
        <taxon>Bacteria</taxon>
        <taxon>Pseudomonadati</taxon>
        <taxon>Pseudomonadota</taxon>
        <taxon>Alphaproteobacteria</taxon>
        <taxon>Sphingomonadales</taxon>
        <taxon>Erythrobacteraceae</taxon>
        <taxon>Qipengyuania</taxon>
    </lineage>
</organism>
<feature type="transmembrane region" description="Helical" evidence="1">
    <location>
        <begin position="69"/>
        <end position="91"/>
    </location>
</feature>
<evidence type="ECO:0000313" key="3">
    <source>
        <dbReference type="Proteomes" id="UP000824280"/>
    </source>
</evidence>
<keyword evidence="3" id="KW-1185">Reference proteome</keyword>
<feature type="transmembrane region" description="Helical" evidence="1">
    <location>
        <begin position="160"/>
        <end position="183"/>
    </location>
</feature>
<gene>
    <name evidence="2" type="ORF">K3166_00715</name>
</gene>